<sequence length="187" mass="21719">MEREAVPKRGVAILVKKHLNFKSEFSKIDKEGSYVLVRGELEGQKVTLIHVYNPPGENLKFKNNFFIVVNFNLVMDEELDTRRIRKHKSVKGATLLHQAGVELGLIDVWCFMHPQIKEFTYYSEAHNIYSRLDYIFLFKNDVLRVKSCEILPITVVDHAVVIMEMDLGSIRGAPIWRFNNSLLRDNI</sequence>
<reference evidence="1" key="2">
    <citation type="submission" date="2025-09" db="UniProtKB">
        <authorList>
            <consortium name="Ensembl"/>
        </authorList>
    </citation>
    <scope>IDENTIFICATION</scope>
</reference>
<dbReference type="SUPFAM" id="SSF56219">
    <property type="entry name" value="DNase I-like"/>
    <property type="match status" value="1"/>
</dbReference>
<keyword evidence="2" id="KW-1185">Reference proteome</keyword>
<dbReference type="Gene3D" id="3.60.10.10">
    <property type="entry name" value="Endonuclease/exonuclease/phosphatase"/>
    <property type="match status" value="1"/>
</dbReference>
<protein>
    <submittedName>
        <fullName evidence="1">Uncharacterized protein</fullName>
    </submittedName>
</protein>
<dbReference type="InterPro" id="IPR036691">
    <property type="entry name" value="Endo/exonu/phosph_ase_sf"/>
</dbReference>
<proteinExistence type="predicted"/>
<dbReference type="Proteomes" id="UP000472270">
    <property type="component" value="Unassembled WGS sequence"/>
</dbReference>
<dbReference type="AlphaFoldDB" id="A0A673K483"/>
<reference evidence="1" key="1">
    <citation type="submission" date="2025-08" db="UniProtKB">
        <authorList>
            <consortium name="Ensembl"/>
        </authorList>
    </citation>
    <scope>IDENTIFICATION</scope>
</reference>
<organism evidence="1 2">
    <name type="scientific">Sinocyclocheilus rhinocerous</name>
    <dbReference type="NCBI Taxonomy" id="307959"/>
    <lineage>
        <taxon>Eukaryota</taxon>
        <taxon>Metazoa</taxon>
        <taxon>Chordata</taxon>
        <taxon>Craniata</taxon>
        <taxon>Vertebrata</taxon>
        <taxon>Euteleostomi</taxon>
        <taxon>Actinopterygii</taxon>
        <taxon>Neopterygii</taxon>
        <taxon>Teleostei</taxon>
        <taxon>Ostariophysi</taxon>
        <taxon>Cypriniformes</taxon>
        <taxon>Cyprinidae</taxon>
        <taxon>Cyprininae</taxon>
        <taxon>Sinocyclocheilus</taxon>
    </lineage>
</organism>
<dbReference type="Ensembl" id="ENSSRHT00000062088.1">
    <property type="protein sequence ID" value="ENSSRHP00000060410.1"/>
    <property type="gene ID" value="ENSSRHG00000030228.1"/>
</dbReference>
<name>A0A673K483_9TELE</name>
<evidence type="ECO:0000313" key="1">
    <source>
        <dbReference type="Ensembl" id="ENSSRHP00000060410.1"/>
    </source>
</evidence>
<accession>A0A673K483</accession>
<evidence type="ECO:0000313" key="2">
    <source>
        <dbReference type="Proteomes" id="UP000472270"/>
    </source>
</evidence>